<evidence type="ECO:0000313" key="1">
    <source>
        <dbReference type="EMBL" id="SCM77400.1"/>
    </source>
</evidence>
<accession>A0A212LIS1</accession>
<reference evidence="1" key="1">
    <citation type="submission" date="2016-08" db="EMBL/GenBank/DDBJ databases">
        <authorList>
            <person name="Seilhamer J.J."/>
        </authorList>
    </citation>
    <scope>NUCLEOTIDE SEQUENCE</scope>
    <source>
        <strain evidence="1">86</strain>
    </source>
</reference>
<proteinExistence type="predicted"/>
<name>A0A212LIS1_9HYPH</name>
<gene>
    <name evidence="1" type="ORF">KL86PLE_41205</name>
</gene>
<dbReference type="AlphaFoldDB" id="A0A212LIS1"/>
<sequence>MIFVSETLKSGARSAATAACKTV</sequence>
<protein>
    <submittedName>
        <fullName evidence="1">Uncharacterized protein</fullName>
    </submittedName>
</protein>
<dbReference type="EMBL" id="FMJD01000008">
    <property type="protein sequence ID" value="SCM77400.1"/>
    <property type="molecule type" value="Genomic_DNA"/>
</dbReference>
<organism evidence="1">
    <name type="scientific">uncultured Pleomorphomonas sp</name>
    <dbReference type="NCBI Taxonomy" id="442121"/>
    <lineage>
        <taxon>Bacteria</taxon>
        <taxon>Pseudomonadati</taxon>
        <taxon>Pseudomonadota</taxon>
        <taxon>Alphaproteobacteria</taxon>
        <taxon>Hyphomicrobiales</taxon>
        <taxon>Pleomorphomonadaceae</taxon>
        <taxon>Pleomorphomonas</taxon>
        <taxon>environmental samples</taxon>
    </lineage>
</organism>